<keyword evidence="4 6" id="KW-0460">Magnesium</keyword>
<reference evidence="8" key="1">
    <citation type="submission" date="2021-04" db="EMBL/GenBank/DDBJ databases">
        <title>Isolation of p-tert-butylphenol degrading bacteria Sphingobium phenoxybenzoativorans Tas13 from active sludge.</title>
        <authorList>
            <person name="Li Y."/>
        </authorList>
    </citation>
    <scope>NUCLEOTIDE SEQUENCE</scope>
    <source>
        <strain evidence="8">Tas13</strain>
    </source>
</reference>
<dbReference type="InterPro" id="IPR015813">
    <property type="entry name" value="Pyrv/PenolPyrv_kinase-like_dom"/>
</dbReference>
<dbReference type="GO" id="GO:0006107">
    <property type="term" value="P:oxaloacetate metabolic process"/>
    <property type="evidence" value="ECO:0007669"/>
    <property type="project" value="TreeGrafter"/>
</dbReference>
<evidence type="ECO:0000256" key="2">
    <source>
        <dbReference type="ARBA" id="ARBA00005568"/>
    </source>
</evidence>
<dbReference type="PANTHER" id="PTHR32308">
    <property type="entry name" value="LYASE BETA SUBUNIT, PUTATIVE (AFU_ORTHOLOGUE AFUA_4G13030)-RELATED"/>
    <property type="match status" value="1"/>
</dbReference>
<comment type="similarity">
    <text evidence="2">Belongs to the HpcH/HpaI aldolase family.</text>
</comment>
<feature type="binding site" evidence="5">
    <location>
        <position position="71"/>
    </location>
    <ligand>
        <name>substrate</name>
    </ligand>
</feature>
<dbReference type="InterPro" id="IPR040442">
    <property type="entry name" value="Pyrv_kinase-like_dom_sf"/>
</dbReference>
<proteinExistence type="inferred from homology"/>
<organism evidence="8 9">
    <name type="scientific">Sphingobium phenoxybenzoativorans</name>
    <dbReference type="NCBI Taxonomy" id="1592790"/>
    <lineage>
        <taxon>Bacteria</taxon>
        <taxon>Pseudomonadati</taxon>
        <taxon>Pseudomonadota</taxon>
        <taxon>Alphaproteobacteria</taxon>
        <taxon>Sphingomonadales</taxon>
        <taxon>Sphingomonadaceae</taxon>
        <taxon>Sphingobium</taxon>
    </lineage>
</organism>
<evidence type="ECO:0000256" key="5">
    <source>
        <dbReference type="PIRSR" id="PIRSR015582-1"/>
    </source>
</evidence>
<dbReference type="InterPro" id="IPR011206">
    <property type="entry name" value="Citrate_lyase_beta/mcl1/mcl2"/>
</dbReference>
<comment type="cofactor">
    <cofactor evidence="1">
        <name>Mg(2+)</name>
        <dbReference type="ChEBI" id="CHEBI:18420"/>
    </cofactor>
</comment>
<dbReference type="Proteomes" id="UP000681425">
    <property type="component" value="Chromosome"/>
</dbReference>
<dbReference type="Gene3D" id="3.20.20.60">
    <property type="entry name" value="Phosphoenolpyruvate-binding domains"/>
    <property type="match status" value="1"/>
</dbReference>
<dbReference type="PANTHER" id="PTHR32308:SF10">
    <property type="entry name" value="CITRATE LYASE SUBUNIT BETA"/>
    <property type="match status" value="1"/>
</dbReference>
<name>A0A975KAE8_9SPHN</name>
<dbReference type="Pfam" id="PF03328">
    <property type="entry name" value="HpcH_HpaI"/>
    <property type="match status" value="1"/>
</dbReference>
<evidence type="ECO:0000256" key="3">
    <source>
        <dbReference type="ARBA" id="ARBA00022723"/>
    </source>
</evidence>
<gene>
    <name evidence="8" type="ORF">KFK14_07940</name>
</gene>
<keyword evidence="8" id="KW-0456">Lyase</keyword>
<keyword evidence="3 6" id="KW-0479">Metal-binding</keyword>
<dbReference type="RefSeq" id="WP_212610490.1">
    <property type="nucleotide sequence ID" value="NZ_CP073910.1"/>
</dbReference>
<dbReference type="GO" id="GO:0016829">
    <property type="term" value="F:lyase activity"/>
    <property type="evidence" value="ECO:0007669"/>
    <property type="project" value="UniProtKB-KW"/>
</dbReference>
<feature type="binding site" evidence="5">
    <location>
        <position position="122"/>
    </location>
    <ligand>
        <name>substrate</name>
    </ligand>
</feature>
<dbReference type="EMBL" id="CP073910">
    <property type="protein sequence ID" value="QUT07324.1"/>
    <property type="molecule type" value="Genomic_DNA"/>
</dbReference>
<evidence type="ECO:0000256" key="1">
    <source>
        <dbReference type="ARBA" id="ARBA00001946"/>
    </source>
</evidence>
<evidence type="ECO:0000256" key="4">
    <source>
        <dbReference type="ARBA" id="ARBA00022842"/>
    </source>
</evidence>
<feature type="binding site" evidence="6">
    <location>
        <position position="148"/>
    </location>
    <ligand>
        <name>Mg(2+)</name>
        <dbReference type="ChEBI" id="CHEBI:18420"/>
    </ligand>
</feature>
<keyword evidence="9" id="KW-1185">Reference proteome</keyword>
<evidence type="ECO:0000313" key="9">
    <source>
        <dbReference type="Proteomes" id="UP000681425"/>
    </source>
</evidence>
<protein>
    <submittedName>
        <fullName evidence="8">CoA ester lyase</fullName>
    </submittedName>
</protein>
<dbReference type="PIRSF" id="PIRSF015582">
    <property type="entry name" value="Cit_lyase_B"/>
    <property type="match status" value="1"/>
</dbReference>
<evidence type="ECO:0000256" key="6">
    <source>
        <dbReference type="PIRSR" id="PIRSR015582-2"/>
    </source>
</evidence>
<dbReference type="AlphaFoldDB" id="A0A975KAE8"/>
<evidence type="ECO:0000313" key="8">
    <source>
        <dbReference type="EMBL" id="QUT07324.1"/>
    </source>
</evidence>
<dbReference type="GO" id="GO:0000287">
    <property type="term" value="F:magnesium ion binding"/>
    <property type="evidence" value="ECO:0007669"/>
    <property type="project" value="TreeGrafter"/>
</dbReference>
<feature type="domain" description="HpcH/HpaI aldolase/citrate lyase" evidence="7">
    <location>
        <begin position="12"/>
        <end position="216"/>
    </location>
</feature>
<accession>A0A975KAE8</accession>
<sequence length="275" mass="28841">MLNHNFQLHHARSLLFLPASNARAVEKARGLDCDMVILDLEDAVPDDRKDEARDGATAAAAHYAGKLVGIRINMAGTPWHGADMIAVKNSAADFVVLPKVENAKQVHDVYGVCAKPVIAMIESALGVTQAVAIGGFAGVAGLFMGNNDLRRDLGIPAGAGRAGLSFALQSVVLAARASGKAVFDGVYNKLDDSAGFEAECREGHAFGFDGKTLIHPNQVEAANAVFGPDEVALAEARRLIDAATGGAERHEGAMIEAMHVEAARALIARAEAVKR</sequence>
<dbReference type="InterPro" id="IPR005000">
    <property type="entry name" value="Aldolase/citrate-lyase_domain"/>
</dbReference>
<feature type="binding site" evidence="6">
    <location>
        <position position="122"/>
    </location>
    <ligand>
        <name>Mg(2+)</name>
        <dbReference type="ChEBI" id="CHEBI:18420"/>
    </ligand>
</feature>
<dbReference type="SUPFAM" id="SSF51621">
    <property type="entry name" value="Phosphoenolpyruvate/pyruvate domain"/>
    <property type="match status" value="1"/>
</dbReference>
<evidence type="ECO:0000259" key="7">
    <source>
        <dbReference type="Pfam" id="PF03328"/>
    </source>
</evidence>
<dbReference type="KEGG" id="spph:KFK14_07940"/>